<feature type="domain" description="ACT" evidence="20">
    <location>
        <begin position="356"/>
        <end position="435"/>
    </location>
</feature>
<keyword evidence="11" id="KW-0915">Sodium</keyword>
<accession>A0A0M2ZFI1</accession>
<keyword evidence="7 18" id="KW-0028">Amino-acid biosynthesis</keyword>
<evidence type="ECO:0000256" key="8">
    <source>
        <dbReference type="ARBA" id="ARBA00022697"/>
    </source>
</evidence>
<dbReference type="SUPFAM" id="SSF55347">
    <property type="entry name" value="Glyceraldehyde-3-phosphate dehydrogenase-like, C-terminal domain"/>
    <property type="match status" value="1"/>
</dbReference>
<keyword evidence="10 18" id="KW-0560">Oxidoreductase</keyword>
<dbReference type="PANTHER" id="PTHR43331">
    <property type="entry name" value="HOMOSERINE DEHYDROGENASE"/>
    <property type="match status" value="1"/>
</dbReference>
<dbReference type="InterPro" id="IPR045865">
    <property type="entry name" value="ACT-like_dom_sf"/>
</dbReference>
<keyword evidence="8 18" id="KW-0791">Threonine biosynthesis</keyword>
<dbReference type="Pfam" id="PF00742">
    <property type="entry name" value="Homoserine_dh"/>
    <property type="match status" value="1"/>
</dbReference>
<comment type="caution">
    <text evidence="21">The sequence shown here is derived from an EMBL/GenBank/DDBJ whole genome shotgun (WGS) entry which is preliminary data.</text>
</comment>
<comment type="similarity">
    <text evidence="4 19">Belongs to the homoserine dehydrogenase family.</text>
</comment>
<dbReference type="Gene3D" id="3.40.50.720">
    <property type="entry name" value="NAD(P)-binding Rossmann-like Domain"/>
    <property type="match status" value="1"/>
</dbReference>
<comment type="pathway">
    <text evidence="3 18">Amino-acid biosynthesis; L-methionine biosynthesis via de novo pathway; L-homoserine from L-aspartate: step 3/3.</text>
</comment>
<evidence type="ECO:0000256" key="14">
    <source>
        <dbReference type="ARBA" id="ARBA00048841"/>
    </source>
</evidence>
<evidence type="ECO:0000256" key="7">
    <source>
        <dbReference type="ARBA" id="ARBA00022605"/>
    </source>
</evidence>
<dbReference type="GO" id="GO:0004412">
    <property type="term" value="F:homoserine dehydrogenase activity"/>
    <property type="evidence" value="ECO:0007669"/>
    <property type="project" value="UniProtKB-EC"/>
</dbReference>
<comment type="cofactor">
    <cofactor evidence="1">
        <name>a metal cation</name>
        <dbReference type="ChEBI" id="CHEBI:25213"/>
    </cofactor>
</comment>
<evidence type="ECO:0000256" key="9">
    <source>
        <dbReference type="ARBA" id="ARBA00022857"/>
    </source>
</evidence>
<dbReference type="PROSITE" id="PS51671">
    <property type="entry name" value="ACT"/>
    <property type="match status" value="1"/>
</dbReference>
<dbReference type="InterPro" id="IPR001342">
    <property type="entry name" value="HDH_cat"/>
</dbReference>
<dbReference type="GO" id="GO:0009086">
    <property type="term" value="P:methionine biosynthetic process"/>
    <property type="evidence" value="ECO:0007669"/>
    <property type="project" value="UniProtKB-KW"/>
</dbReference>
<proteinExistence type="inferred from homology"/>
<dbReference type="AlphaFoldDB" id="A0A0M2ZFI1"/>
<feature type="binding site" evidence="17">
    <location>
        <position position="192"/>
    </location>
    <ligand>
        <name>L-homoserine</name>
        <dbReference type="ChEBI" id="CHEBI:57476"/>
    </ligand>
</feature>
<evidence type="ECO:0000256" key="4">
    <source>
        <dbReference type="ARBA" id="ARBA00006753"/>
    </source>
</evidence>
<sequence length="442" mass="46241">MTNHEKPIGVAVLGLGNVGSQVVRIIEDSADDLAARIGAPLVLRGVGVRRVADDRGLPIDMLTDNIEELVSRDDVDIVVELMGPVEPARKAILSALEQRKSVVTANKALMAVSTGELAQAAEHAHVDLYFEAAVAGAIPVIRPLTQSLAGDTVLRVAGIVNGTTNYILSEMDSTGADYESALADASALGYAEADPTADVEGYDAAAKAAILASIAFHTRVTADDVYREGITKVTPADFASARALGCTIKLLAICERLNTDEGQQRVSARVYPALVPLDHPLAAVNGAFNAVFVEAEAAGQLMFYGQGAGGAPTASAVMGDVVMAARNRVQGGRGPRESKYAKLPISPIGFIPTRYYVNMNVADLPGVLSAVAAEFAKREVSIAVVRQEEIVDDGGQRCGARIVVVTHQATDAALSETVAALADLDVVQSINSVLRMEGTTNE</sequence>
<comment type="function">
    <text evidence="13">Catalyzes the conversion of L-aspartate-beta-semialdehyde (L-Asa) to L-homoserine (L-Hse), the third step in the biosynthesis of threonine and methionine from aspartate.</text>
</comment>
<evidence type="ECO:0000313" key="21">
    <source>
        <dbReference type="EMBL" id="ORA66037.1"/>
    </source>
</evidence>
<dbReference type="UniPathway" id="UPA00050">
    <property type="reaction ID" value="UER00063"/>
</dbReference>
<keyword evidence="12 18" id="KW-0486">Methionine biosynthesis</keyword>
<comment type="catalytic activity">
    <reaction evidence="14">
        <text>L-homoserine + NADP(+) = L-aspartate 4-semialdehyde + NADPH + H(+)</text>
        <dbReference type="Rhea" id="RHEA:15761"/>
        <dbReference type="ChEBI" id="CHEBI:15378"/>
        <dbReference type="ChEBI" id="CHEBI:57476"/>
        <dbReference type="ChEBI" id="CHEBI:57783"/>
        <dbReference type="ChEBI" id="CHEBI:58349"/>
        <dbReference type="ChEBI" id="CHEBI:537519"/>
        <dbReference type="EC" id="1.1.1.3"/>
    </reaction>
    <physiologicalReaction direction="right-to-left" evidence="14">
        <dbReference type="Rhea" id="RHEA:15763"/>
    </physiologicalReaction>
</comment>
<feature type="binding site" evidence="17">
    <location>
        <position position="107"/>
    </location>
    <ligand>
        <name>NADPH</name>
        <dbReference type="ChEBI" id="CHEBI:57783"/>
    </ligand>
</feature>
<dbReference type="GO" id="GO:0050661">
    <property type="term" value="F:NADP binding"/>
    <property type="evidence" value="ECO:0007669"/>
    <property type="project" value="InterPro"/>
</dbReference>
<protein>
    <recommendedName>
        <fullName evidence="6 18">Homoserine dehydrogenase</fullName>
        <ecNumber evidence="5 18">1.1.1.3</ecNumber>
    </recommendedName>
</protein>
<evidence type="ECO:0000256" key="15">
    <source>
        <dbReference type="ARBA" id="ARBA00049031"/>
    </source>
</evidence>
<dbReference type="Gene3D" id="3.30.70.260">
    <property type="match status" value="1"/>
</dbReference>
<dbReference type="FunFam" id="3.30.360.10:FF:000005">
    <property type="entry name" value="Homoserine dehydrogenase"/>
    <property type="match status" value="1"/>
</dbReference>
<dbReference type="PIRSF" id="PIRSF000098">
    <property type="entry name" value="Homoser_dehydrog"/>
    <property type="match status" value="1"/>
</dbReference>
<dbReference type="OrthoDB" id="9808167at2"/>
<evidence type="ECO:0000256" key="11">
    <source>
        <dbReference type="ARBA" id="ARBA00023053"/>
    </source>
</evidence>
<evidence type="ECO:0000259" key="20">
    <source>
        <dbReference type="PROSITE" id="PS51671"/>
    </source>
</evidence>
<organism evidence="21 22">
    <name type="scientific">Mycolicibacterium elephantis</name>
    <dbReference type="NCBI Taxonomy" id="81858"/>
    <lineage>
        <taxon>Bacteria</taxon>
        <taxon>Bacillati</taxon>
        <taxon>Actinomycetota</taxon>
        <taxon>Actinomycetes</taxon>
        <taxon>Mycobacteriales</taxon>
        <taxon>Mycobacteriaceae</taxon>
        <taxon>Mycolicibacterium</taxon>
    </lineage>
</organism>
<evidence type="ECO:0000313" key="22">
    <source>
        <dbReference type="Proteomes" id="UP000192772"/>
    </source>
</evidence>
<evidence type="ECO:0000256" key="17">
    <source>
        <dbReference type="PIRSR" id="PIRSR000098-2"/>
    </source>
</evidence>
<evidence type="ECO:0000256" key="13">
    <source>
        <dbReference type="ARBA" id="ARBA00044930"/>
    </source>
</evidence>
<evidence type="ECO:0000256" key="2">
    <source>
        <dbReference type="ARBA" id="ARBA00005056"/>
    </source>
</evidence>
<dbReference type="EC" id="1.1.1.3" evidence="5 18"/>
<evidence type="ECO:0000256" key="6">
    <source>
        <dbReference type="ARBA" id="ARBA00013376"/>
    </source>
</evidence>
<dbReference type="EMBL" id="MVHP01000011">
    <property type="protein sequence ID" value="ORA66037.1"/>
    <property type="molecule type" value="Genomic_DNA"/>
</dbReference>
<dbReference type="PROSITE" id="PS01042">
    <property type="entry name" value="HOMOSER_DHGENASE"/>
    <property type="match status" value="1"/>
</dbReference>
<dbReference type="STRING" id="81858.BST23_11975"/>
<dbReference type="InterPro" id="IPR002912">
    <property type="entry name" value="ACT_dom"/>
</dbReference>
<comment type="catalytic activity">
    <reaction evidence="15">
        <text>L-homoserine + NAD(+) = L-aspartate 4-semialdehyde + NADH + H(+)</text>
        <dbReference type="Rhea" id="RHEA:15757"/>
        <dbReference type="ChEBI" id="CHEBI:15378"/>
        <dbReference type="ChEBI" id="CHEBI:57476"/>
        <dbReference type="ChEBI" id="CHEBI:57540"/>
        <dbReference type="ChEBI" id="CHEBI:57945"/>
        <dbReference type="ChEBI" id="CHEBI:537519"/>
        <dbReference type="EC" id="1.1.1.3"/>
    </reaction>
    <physiologicalReaction direction="right-to-left" evidence="15">
        <dbReference type="Rhea" id="RHEA:15759"/>
    </physiologicalReaction>
</comment>
<dbReference type="InterPro" id="IPR019811">
    <property type="entry name" value="HDH_CS"/>
</dbReference>
<comment type="pathway">
    <text evidence="2 18">Amino-acid biosynthesis; L-threonine biosynthesis; L-threonine from L-aspartate: step 3/5.</text>
</comment>
<dbReference type="RefSeq" id="WP_046752807.1">
    <property type="nucleotide sequence ID" value="NZ_LBNO01000049.1"/>
</dbReference>
<dbReference type="InterPro" id="IPR016204">
    <property type="entry name" value="HDH"/>
</dbReference>
<dbReference type="InterPro" id="IPR036291">
    <property type="entry name" value="NAD(P)-bd_dom_sf"/>
</dbReference>
<evidence type="ECO:0000256" key="12">
    <source>
        <dbReference type="ARBA" id="ARBA00023167"/>
    </source>
</evidence>
<evidence type="ECO:0000256" key="10">
    <source>
        <dbReference type="ARBA" id="ARBA00023002"/>
    </source>
</evidence>
<dbReference type="InterPro" id="IPR005106">
    <property type="entry name" value="Asp/hSer_DH_NAD-bd"/>
</dbReference>
<feature type="binding site" evidence="17">
    <location>
        <begin position="13"/>
        <end position="20"/>
    </location>
    <ligand>
        <name>NADP(+)</name>
        <dbReference type="ChEBI" id="CHEBI:58349"/>
    </ligand>
</feature>
<evidence type="ECO:0000256" key="18">
    <source>
        <dbReference type="RuleBase" id="RU000579"/>
    </source>
</evidence>
<dbReference type="UniPathway" id="UPA00051">
    <property type="reaction ID" value="UER00465"/>
</dbReference>
<gene>
    <name evidence="21" type="ORF">BST23_11975</name>
</gene>
<dbReference type="Proteomes" id="UP000192772">
    <property type="component" value="Unassembled WGS sequence"/>
</dbReference>
<name>A0A0M2ZFI1_9MYCO</name>
<reference evidence="21 22" key="1">
    <citation type="submission" date="2017-02" db="EMBL/GenBank/DDBJ databases">
        <title>The new phylogeny of genus Mycobacterium.</title>
        <authorList>
            <person name="Tortoli E."/>
            <person name="Trovato A."/>
            <person name="Cirillo D.M."/>
        </authorList>
    </citation>
    <scope>NUCLEOTIDE SEQUENCE [LARGE SCALE GENOMIC DNA]</scope>
    <source>
        <strain evidence="21 22">FI-09383</strain>
    </source>
</reference>
<dbReference type="Gene3D" id="3.30.360.10">
    <property type="entry name" value="Dihydrodipicolinate Reductase, domain 2"/>
    <property type="match status" value="1"/>
</dbReference>
<dbReference type="PANTHER" id="PTHR43331:SF1">
    <property type="entry name" value="HOMOSERINE DEHYDROGENASE"/>
    <property type="match status" value="1"/>
</dbReference>
<evidence type="ECO:0000256" key="5">
    <source>
        <dbReference type="ARBA" id="ARBA00013213"/>
    </source>
</evidence>
<evidence type="ECO:0000256" key="3">
    <source>
        <dbReference type="ARBA" id="ARBA00005062"/>
    </source>
</evidence>
<dbReference type="CDD" id="cd04881">
    <property type="entry name" value="ACT_HSDH-Hom"/>
    <property type="match status" value="1"/>
</dbReference>
<evidence type="ECO:0000256" key="1">
    <source>
        <dbReference type="ARBA" id="ARBA00001920"/>
    </source>
</evidence>
<evidence type="ECO:0000256" key="19">
    <source>
        <dbReference type="RuleBase" id="RU004171"/>
    </source>
</evidence>
<dbReference type="GO" id="GO:0009088">
    <property type="term" value="P:threonine biosynthetic process"/>
    <property type="evidence" value="ECO:0007669"/>
    <property type="project" value="UniProtKB-UniPathway"/>
</dbReference>
<keyword evidence="9 17" id="KW-0521">NADP</keyword>
<evidence type="ECO:0000256" key="16">
    <source>
        <dbReference type="PIRSR" id="PIRSR000098-1"/>
    </source>
</evidence>
<dbReference type="NCBIfam" id="NF004976">
    <property type="entry name" value="PRK06349.1"/>
    <property type="match status" value="1"/>
</dbReference>
<dbReference type="Pfam" id="PF03447">
    <property type="entry name" value="NAD_binding_3"/>
    <property type="match status" value="1"/>
</dbReference>
<accession>A0A1A0QNC6</accession>
<dbReference type="SUPFAM" id="SSF55021">
    <property type="entry name" value="ACT-like"/>
    <property type="match status" value="1"/>
</dbReference>
<feature type="active site" description="Proton donor" evidence="16">
    <location>
        <position position="207"/>
    </location>
</feature>
<dbReference type="SUPFAM" id="SSF51735">
    <property type="entry name" value="NAD(P)-binding Rossmann-fold domains"/>
    <property type="match status" value="1"/>
</dbReference>